<evidence type="ECO:0000313" key="4">
    <source>
        <dbReference type="Proteomes" id="UP001153678"/>
    </source>
</evidence>
<evidence type="ECO:0000259" key="2">
    <source>
        <dbReference type="Pfam" id="PF01321"/>
    </source>
</evidence>
<sequence>DNNDDKKNLTAVKVEKEDSFTTGQKLALALGITGGIILLAVVISQLIKPKKIKNSLGYLLITPPENYLLVDGRYITAAQNTAKNCQVQLYQSLNDLKQLCEKLQIKRLGLEKEYITVEQ</sequence>
<keyword evidence="4" id="KW-1185">Reference proteome</keyword>
<dbReference type="EMBL" id="CAMKVN010016611">
    <property type="protein sequence ID" value="CAI2197586.1"/>
    <property type="molecule type" value="Genomic_DNA"/>
</dbReference>
<reference evidence="3" key="1">
    <citation type="submission" date="2022-08" db="EMBL/GenBank/DDBJ databases">
        <authorList>
            <person name="Kallberg Y."/>
            <person name="Tangrot J."/>
            <person name="Rosling A."/>
        </authorList>
    </citation>
    <scope>NUCLEOTIDE SEQUENCE</scope>
    <source>
        <strain evidence="3">Wild A</strain>
    </source>
</reference>
<protein>
    <submittedName>
        <fullName evidence="3">7015_t:CDS:1</fullName>
    </submittedName>
</protein>
<keyword evidence="1" id="KW-0472">Membrane</keyword>
<gene>
    <name evidence="3" type="ORF">FWILDA_LOCUS18151</name>
</gene>
<feature type="domain" description="Creatinase N-terminal" evidence="2">
    <location>
        <begin position="57"/>
        <end position="118"/>
    </location>
</feature>
<name>A0A9W4T9Q8_9GLOM</name>
<dbReference type="Proteomes" id="UP001153678">
    <property type="component" value="Unassembled WGS sequence"/>
</dbReference>
<feature type="transmembrane region" description="Helical" evidence="1">
    <location>
        <begin position="26"/>
        <end position="47"/>
    </location>
</feature>
<dbReference type="InterPro" id="IPR000587">
    <property type="entry name" value="Creatinase_N"/>
</dbReference>
<keyword evidence="1" id="KW-0812">Transmembrane</keyword>
<proteinExistence type="predicted"/>
<evidence type="ECO:0000256" key="1">
    <source>
        <dbReference type="SAM" id="Phobius"/>
    </source>
</evidence>
<dbReference type="Gene3D" id="3.40.350.10">
    <property type="entry name" value="Creatinase/prolidase N-terminal domain"/>
    <property type="match status" value="1"/>
</dbReference>
<dbReference type="SUPFAM" id="SSF53092">
    <property type="entry name" value="Creatinase/prolidase N-terminal domain"/>
    <property type="match status" value="1"/>
</dbReference>
<keyword evidence="1" id="KW-1133">Transmembrane helix</keyword>
<comment type="caution">
    <text evidence="3">The sequence shown here is derived from an EMBL/GenBank/DDBJ whole genome shotgun (WGS) entry which is preliminary data.</text>
</comment>
<dbReference type="Pfam" id="PF01321">
    <property type="entry name" value="Creatinase_N"/>
    <property type="match status" value="1"/>
</dbReference>
<organism evidence="3 4">
    <name type="scientific">Funneliformis geosporum</name>
    <dbReference type="NCBI Taxonomy" id="1117311"/>
    <lineage>
        <taxon>Eukaryota</taxon>
        <taxon>Fungi</taxon>
        <taxon>Fungi incertae sedis</taxon>
        <taxon>Mucoromycota</taxon>
        <taxon>Glomeromycotina</taxon>
        <taxon>Glomeromycetes</taxon>
        <taxon>Glomerales</taxon>
        <taxon>Glomeraceae</taxon>
        <taxon>Funneliformis</taxon>
    </lineage>
</organism>
<dbReference type="AlphaFoldDB" id="A0A9W4T9Q8"/>
<feature type="non-terminal residue" evidence="3">
    <location>
        <position position="1"/>
    </location>
</feature>
<accession>A0A9W4T9Q8</accession>
<dbReference type="InterPro" id="IPR029149">
    <property type="entry name" value="Creatin/AminoP/Spt16_N"/>
</dbReference>
<evidence type="ECO:0000313" key="3">
    <source>
        <dbReference type="EMBL" id="CAI2197586.1"/>
    </source>
</evidence>